<reference evidence="2 3" key="1">
    <citation type="submission" date="2024-02" db="EMBL/GenBank/DDBJ databases">
        <title>De novo assembly and annotation of 12 fungi associated with fruit tree decline syndrome in Ontario, Canada.</title>
        <authorList>
            <person name="Sulman M."/>
            <person name="Ellouze W."/>
            <person name="Ilyukhin E."/>
        </authorList>
    </citation>
    <scope>NUCLEOTIDE SEQUENCE [LARGE SCALE GENOMIC DNA]</scope>
    <source>
        <strain evidence="2 3">M169</strain>
    </source>
</reference>
<dbReference type="Proteomes" id="UP001430848">
    <property type="component" value="Unassembled WGS sequence"/>
</dbReference>
<protein>
    <submittedName>
        <fullName evidence="2">Uncharacterized protein</fullName>
    </submittedName>
</protein>
<accession>A0ABR1NN91</accession>
<evidence type="ECO:0000313" key="3">
    <source>
        <dbReference type="Proteomes" id="UP001430848"/>
    </source>
</evidence>
<keyword evidence="1" id="KW-1133">Transmembrane helix</keyword>
<keyword evidence="1" id="KW-0812">Transmembrane</keyword>
<proteinExistence type="predicted"/>
<organism evidence="2 3">
    <name type="scientific">Diaporthe eres</name>
    <name type="common">Phomopsis oblonga</name>
    <dbReference type="NCBI Taxonomy" id="83184"/>
    <lineage>
        <taxon>Eukaryota</taxon>
        <taxon>Fungi</taxon>
        <taxon>Dikarya</taxon>
        <taxon>Ascomycota</taxon>
        <taxon>Pezizomycotina</taxon>
        <taxon>Sordariomycetes</taxon>
        <taxon>Sordariomycetidae</taxon>
        <taxon>Diaporthales</taxon>
        <taxon>Diaporthaceae</taxon>
        <taxon>Diaporthe</taxon>
        <taxon>Diaporthe eres species complex</taxon>
    </lineage>
</organism>
<evidence type="ECO:0000256" key="1">
    <source>
        <dbReference type="SAM" id="Phobius"/>
    </source>
</evidence>
<name>A0ABR1NN91_DIAER</name>
<dbReference type="PANTHER" id="PTHR35394">
    <property type="entry name" value="DUF3176 DOMAIN-CONTAINING PROTEIN"/>
    <property type="match status" value="1"/>
</dbReference>
<sequence length="396" mass="43370">MRRWDTMLVRTVGALDLENVTMTGRQRHIGSNSAIHTDGEETNKSIIFLMPTASPCTSAPEYHFNLDHDELPMPPVNSSECPQLAQSLPGISSIPGYFSPMAVICYYYPSIQNYNGSVVNGKLEEQAIGDPIPLGTLGLDSLVEIAPGLYNSTTPCGFLCGFADPCVVDNVVYKNTGANFTDVPGGLTILANITGPKRCLYGFSYAWLPVFSHSTLPIIILATNNLTEHQSGICKTTANYTAMVCPRTWWLSGIYNGGNASVASVDAFMKRGFDSLGAQLRTMGEDWDGNKTVAIGTSYETAVCIQFRWEWLLYPLAVVLGTLILLLAIILSSGFMRRNREVVWKSSILPFLFYGLEDGERKGGTELESEGALKKRAKPLRVRLTSGDNGWRLHTS</sequence>
<dbReference type="PANTHER" id="PTHR35394:SF5">
    <property type="entry name" value="DUF3176 DOMAIN-CONTAINING PROTEIN"/>
    <property type="match status" value="1"/>
</dbReference>
<keyword evidence="3" id="KW-1185">Reference proteome</keyword>
<gene>
    <name evidence="2" type="ORF">SLS63_013526</name>
</gene>
<keyword evidence="1" id="KW-0472">Membrane</keyword>
<dbReference type="EMBL" id="JAKNSF020000187">
    <property type="protein sequence ID" value="KAK7708279.1"/>
    <property type="molecule type" value="Genomic_DNA"/>
</dbReference>
<comment type="caution">
    <text evidence="2">The sequence shown here is derived from an EMBL/GenBank/DDBJ whole genome shotgun (WGS) entry which is preliminary data.</text>
</comment>
<feature type="transmembrane region" description="Helical" evidence="1">
    <location>
        <begin position="311"/>
        <end position="331"/>
    </location>
</feature>
<evidence type="ECO:0000313" key="2">
    <source>
        <dbReference type="EMBL" id="KAK7708279.1"/>
    </source>
</evidence>